<accession>A0A940WRT8</accession>
<gene>
    <name evidence="2" type="ORF">J7W16_00205</name>
</gene>
<dbReference type="InterPro" id="IPR058887">
    <property type="entry name" value="YuzI-like"/>
</dbReference>
<keyword evidence="3" id="KW-1185">Reference proteome</keyword>
<dbReference type="RefSeq" id="WP_210594918.1">
    <property type="nucleotide sequence ID" value="NZ_JAGKSQ010000001.1"/>
</dbReference>
<sequence length="77" mass="8887">MVRLFFLILGFALAVTGGVTLVAFLNLLTAGYGFSMYMSFVVKRVEFYLFLIGIIIILVSITFEITWRKKRKKNRTE</sequence>
<protein>
    <submittedName>
        <fullName evidence="2">Uncharacterized protein</fullName>
    </submittedName>
</protein>
<organism evidence="2 3">
    <name type="scientific">Halalkalibacter suaedae</name>
    <dbReference type="NCBI Taxonomy" id="2822140"/>
    <lineage>
        <taxon>Bacteria</taxon>
        <taxon>Bacillati</taxon>
        <taxon>Bacillota</taxon>
        <taxon>Bacilli</taxon>
        <taxon>Bacillales</taxon>
        <taxon>Bacillaceae</taxon>
        <taxon>Halalkalibacter</taxon>
    </lineage>
</organism>
<evidence type="ECO:0000313" key="3">
    <source>
        <dbReference type="Proteomes" id="UP000678228"/>
    </source>
</evidence>
<keyword evidence="1" id="KW-1133">Transmembrane helix</keyword>
<keyword evidence="1" id="KW-0812">Transmembrane</keyword>
<proteinExistence type="predicted"/>
<dbReference type="Proteomes" id="UP000678228">
    <property type="component" value="Unassembled WGS sequence"/>
</dbReference>
<keyword evidence="1" id="KW-0472">Membrane</keyword>
<name>A0A940WRT8_9BACI</name>
<comment type="caution">
    <text evidence="2">The sequence shown here is derived from an EMBL/GenBank/DDBJ whole genome shotgun (WGS) entry which is preliminary data.</text>
</comment>
<dbReference type="Pfam" id="PF26135">
    <property type="entry name" value="YuzI"/>
    <property type="match status" value="1"/>
</dbReference>
<dbReference type="AlphaFoldDB" id="A0A940WRT8"/>
<dbReference type="EMBL" id="JAGKSQ010000001">
    <property type="protein sequence ID" value="MBP3949532.1"/>
    <property type="molecule type" value="Genomic_DNA"/>
</dbReference>
<feature type="transmembrane region" description="Helical" evidence="1">
    <location>
        <begin position="47"/>
        <end position="67"/>
    </location>
</feature>
<reference evidence="2" key="1">
    <citation type="submission" date="2021-03" db="EMBL/GenBank/DDBJ databases">
        <title>Bacillus suaedae sp. nov., isolated from Suaeda aralocaspica.</title>
        <authorList>
            <person name="Lei R.F.R."/>
        </authorList>
    </citation>
    <scope>NUCLEOTIDE SEQUENCE</scope>
    <source>
        <strain evidence="2">YZJH907-2</strain>
    </source>
</reference>
<evidence type="ECO:0000256" key="1">
    <source>
        <dbReference type="SAM" id="Phobius"/>
    </source>
</evidence>
<evidence type="ECO:0000313" key="2">
    <source>
        <dbReference type="EMBL" id="MBP3949532.1"/>
    </source>
</evidence>